<gene>
    <name evidence="1" type="ORF">E5347_14485</name>
</gene>
<sequence length="229" mass="27486">MRHINNNFFDIYYYDELSDSDLKSIIIEHEKSYKFFEVFFNRKIDFKLKLFVYDKPEDVGAAYGDNDPCNGFAREPNELHFVYNEKIKCIGNHELAHILSYLYMGRPDSSFIREGFAEFTEEYWVNMINGEPVRKTHYEWAKLYFVSNKKFDIKDVLFDSERFHQEVDTDGCFYTYPLSGAFTRFLVERYGQAKYLDFYRNASKENLTLLYGNYDLILAEFENYVVKEK</sequence>
<comment type="caution">
    <text evidence="1">The sequence shown here is derived from an EMBL/GenBank/DDBJ whole genome shotgun (WGS) entry which is preliminary data.</text>
</comment>
<organism evidence="1 2">
    <name type="scientific">Clostridium sartagoforme</name>
    <dbReference type="NCBI Taxonomy" id="84031"/>
    <lineage>
        <taxon>Bacteria</taxon>
        <taxon>Bacillati</taxon>
        <taxon>Bacillota</taxon>
        <taxon>Clostridia</taxon>
        <taxon>Eubacteriales</taxon>
        <taxon>Clostridiaceae</taxon>
        <taxon>Clostridium</taxon>
    </lineage>
</organism>
<evidence type="ECO:0000313" key="1">
    <source>
        <dbReference type="EMBL" id="TGY40779.1"/>
    </source>
</evidence>
<proteinExistence type="predicted"/>
<dbReference type="EMBL" id="SRYR01000011">
    <property type="protein sequence ID" value="TGY40779.1"/>
    <property type="molecule type" value="Genomic_DNA"/>
</dbReference>
<dbReference type="RefSeq" id="WP_136007949.1">
    <property type="nucleotide sequence ID" value="NZ_SRYR01000011.1"/>
</dbReference>
<name>A0A4S2DFI8_9CLOT</name>
<reference evidence="1 2" key="1">
    <citation type="submission" date="2019-04" db="EMBL/GenBank/DDBJ databases">
        <title>Microbes associate with the intestines of laboratory mice.</title>
        <authorList>
            <person name="Navarre W."/>
            <person name="Wong E."/>
            <person name="Huang K."/>
            <person name="Tropini C."/>
            <person name="Ng K."/>
            <person name="Yu B."/>
        </authorList>
    </citation>
    <scope>NUCLEOTIDE SEQUENCE [LARGE SCALE GENOMIC DNA]</scope>
    <source>
        <strain evidence="1 2">NM50_B9-20</strain>
    </source>
</reference>
<dbReference type="OrthoDB" id="1947591at2"/>
<protein>
    <recommendedName>
        <fullName evidence="3">Peptidase MA-like domain-containing protein</fullName>
    </recommendedName>
</protein>
<evidence type="ECO:0008006" key="3">
    <source>
        <dbReference type="Google" id="ProtNLM"/>
    </source>
</evidence>
<dbReference type="AlphaFoldDB" id="A0A4S2DFI8"/>
<accession>A0A4S2DFI8</accession>
<evidence type="ECO:0000313" key="2">
    <source>
        <dbReference type="Proteomes" id="UP000306888"/>
    </source>
</evidence>
<dbReference type="Proteomes" id="UP000306888">
    <property type="component" value="Unassembled WGS sequence"/>
</dbReference>
<keyword evidence="2" id="KW-1185">Reference proteome</keyword>